<keyword evidence="2" id="KW-1185">Reference proteome</keyword>
<sequence length="456" mass="47818">MGKDNVGDRKVAPPPLPLFIARPPPPSVPAAASTYRSALEFRQVHPHAAAAVPAPAAATSTALAARPPRGRAMHLHLVEAKVHWRGKDDAPTAFCGAHVVLHPVVGLERRVVPVVLVVAPRPLTKKARVVVAGEVGKEGILVIKLPPTKLARRVRPGRVRAACRRASGAPTAIAVGAATTATATPPVPPPVQRVKHLLTNVRLAVRHTHITQHGPVGGTDVGAEATQGRKAPPRIDHPRVGCPHGRVRRPAGLPPPPPPPPARRGVHRLGTRNGGRHRRVRDGVPKPTRRARVGAAGGQLLPPRAIYKPHVHGRVVGGSGGERRRRRHPRGGLPHPRRHHQHVGGGGLAQHTRGVGVEDAQPVGAVPADGVAARRRHRPVCRLGRTHQAQRVGRHIRGGGEGGWFRTRGGAGRGARRRSATTPTPTPTATATTTAAAATTATATITPPPAAHHDGG</sequence>
<accession>A0ACC3BT60</accession>
<proteinExistence type="predicted"/>
<evidence type="ECO:0000313" key="1">
    <source>
        <dbReference type="EMBL" id="KAK1860788.1"/>
    </source>
</evidence>
<gene>
    <name evidence="1" type="ORF">I4F81_003375</name>
</gene>
<comment type="caution">
    <text evidence="1">The sequence shown here is derived from an EMBL/GenBank/DDBJ whole genome shotgun (WGS) entry which is preliminary data.</text>
</comment>
<name>A0ACC3BT60_PYRYE</name>
<reference evidence="1" key="1">
    <citation type="submission" date="2019-11" db="EMBL/GenBank/DDBJ databases">
        <title>Nori genome reveals adaptations in red seaweeds to the harsh intertidal environment.</title>
        <authorList>
            <person name="Wang D."/>
            <person name="Mao Y."/>
        </authorList>
    </citation>
    <scope>NUCLEOTIDE SEQUENCE</scope>
    <source>
        <tissue evidence="1">Gametophyte</tissue>
    </source>
</reference>
<dbReference type="EMBL" id="CM020618">
    <property type="protein sequence ID" value="KAK1860788.1"/>
    <property type="molecule type" value="Genomic_DNA"/>
</dbReference>
<evidence type="ECO:0000313" key="2">
    <source>
        <dbReference type="Proteomes" id="UP000798662"/>
    </source>
</evidence>
<dbReference type="Proteomes" id="UP000798662">
    <property type="component" value="Chromosome 1"/>
</dbReference>
<organism evidence="1 2">
    <name type="scientific">Pyropia yezoensis</name>
    <name type="common">Susabi-nori</name>
    <name type="synonym">Porphyra yezoensis</name>
    <dbReference type="NCBI Taxonomy" id="2788"/>
    <lineage>
        <taxon>Eukaryota</taxon>
        <taxon>Rhodophyta</taxon>
        <taxon>Bangiophyceae</taxon>
        <taxon>Bangiales</taxon>
        <taxon>Bangiaceae</taxon>
        <taxon>Pyropia</taxon>
    </lineage>
</organism>
<protein>
    <submittedName>
        <fullName evidence="1">Uncharacterized protein</fullName>
    </submittedName>
</protein>